<sequence length="217" mass="23453">MSNFGQDWQRPPTQGVSEKLQGLVKKEKPLKPRVESTIRGLNRPISKLDSTSKQLSKKEQKLFNKIVQAKQNGNIKAAKVLATELVQMRKTGSMIGNMKLSVEKTQLRLSTVNAVGDVIVSMQPAVSTMKAVVPAMNKIMPQASAELESMGNLLGDMMPGSIGSDNSFADSEMSSQETDSILQEAAAIAETQIGDKFPTVPNDSVNVRTFVDSLTGS</sequence>
<proteinExistence type="predicted"/>
<dbReference type="Pfam" id="PF03357">
    <property type="entry name" value="Snf7"/>
    <property type="match status" value="1"/>
</dbReference>
<dbReference type="PANTHER" id="PTHR10476">
    <property type="entry name" value="CHARGED MULTIVESICULAR BODY PROTEIN"/>
    <property type="match status" value="1"/>
</dbReference>
<evidence type="ECO:0000313" key="2">
    <source>
        <dbReference type="EMBL" id="AKC94862.1"/>
    </source>
</evidence>
<feature type="compositionally biased region" description="Basic and acidic residues" evidence="1">
    <location>
        <begin position="24"/>
        <end position="35"/>
    </location>
</feature>
<dbReference type="EMBL" id="KP869590">
    <property type="protein sequence ID" value="AKC94862.1"/>
    <property type="molecule type" value="Genomic_DNA"/>
</dbReference>
<accession>A0A0F6PZR1</accession>
<dbReference type="Gene3D" id="6.10.140.1230">
    <property type="match status" value="1"/>
</dbReference>
<reference evidence="2" key="1">
    <citation type="journal article" date="2015" name="Nature">
        <title>Complex archaea that bridge the gap between prokaryotes and eukaryotes.</title>
        <authorList>
            <person name="Spang A."/>
            <person name="Saw J.H."/>
            <person name="Jorgensen S.L."/>
            <person name="Zaremba-Niedzwiedzka K."/>
            <person name="Martijn J."/>
            <person name="Lind A.E."/>
            <person name="van Eijk R."/>
            <person name="Schleper C."/>
            <person name="Guy L."/>
            <person name="Ettema T.J."/>
        </authorList>
    </citation>
    <scope>NUCLEOTIDE SEQUENCE</scope>
</reference>
<feature type="compositionally biased region" description="Polar residues" evidence="1">
    <location>
        <begin position="1"/>
        <end position="16"/>
    </location>
</feature>
<dbReference type="InterPro" id="IPR005024">
    <property type="entry name" value="Snf7_fam"/>
</dbReference>
<name>A0A0F6PZR1_9ZZZZ</name>
<feature type="region of interest" description="Disordered" evidence="1">
    <location>
        <begin position="1"/>
        <end position="35"/>
    </location>
</feature>
<organism evidence="2">
    <name type="scientific">uncultured organism</name>
    <dbReference type="NCBI Taxonomy" id="155900"/>
    <lineage>
        <taxon>unclassified sequences</taxon>
        <taxon>environmental samples</taxon>
    </lineage>
</organism>
<protein>
    <submittedName>
        <fullName evidence="2">Putative Snf7 domain-containing protein</fullName>
    </submittedName>
</protein>
<dbReference type="AlphaFoldDB" id="A0A0F6PZR1"/>
<evidence type="ECO:0000256" key="1">
    <source>
        <dbReference type="SAM" id="MobiDB-lite"/>
    </source>
</evidence>